<dbReference type="Proteomes" id="UP000799771">
    <property type="component" value="Unassembled WGS sequence"/>
</dbReference>
<gene>
    <name evidence="1" type="ORF">P153DRAFT_51198</name>
</gene>
<keyword evidence="2" id="KW-1185">Reference proteome</keyword>
<evidence type="ECO:0000313" key="1">
    <source>
        <dbReference type="EMBL" id="KAF2127523.1"/>
    </source>
</evidence>
<dbReference type="EMBL" id="ML977510">
    <property type="protein sequence ID" value="KAF2127523.1"/>
    <property type="molecule type" value="Genomic_DNA"/>
</dbReference>
<dbReference type="GeneID" id="54413680"/>
<accession>A0A6A6A8M0</accession>
<name>A0A6A6A8M0_9PLEO</name>
<dbReference type="RefSeq" id="XP_033521912.1">
    <property type="nucleotide sequence ID" value="XM_033673248.1"/>
</dbReference>
<evidence type="ECO:0000313" key="2">
    <source>
        <dbReference type="Proteomes" id="UP000799771"/>
    </source>
</evidence>
<dbReference type="AlphaFoldDB" id="A0A6A6A8M0"/>
<proteinExistence type="predicted"/>
<organism evidence="1 2">
    <name type="scientific">Dothidotthia symphoricarpi CBS 119687</name>
    <dbReference type="NCBI Taxonomy" id="1392245"/>
    <lineage>
        <taxon>Eukaryota</taxon>
        <taxon>Fungi</taxon>
        <taxon>Dikarya</taxon>
        <taxon>Ascomycota</taxon>
        <taxon>Pezizomycotina</taxon>
        <taxon>Dothideomycetes</taxon>
        <taxon>Pleosporomycetidae</taxon>
        <taxon>Pleosporales</taxon>
        <taxon>Dothidotthiaceae</taxon>
        <taxon>Dothidotthia</taxon>
    </lineage>
</organism>
<protein>
    <submittedName>
        <fullName evidence="1">Uncharacterized protein</fullName>
    </submittedName>
</protein>
<reference evidence="1" key="1">
    <citation type="journal article" date="2020" name="Stud. Mycol.">
        <title>101 Dothideomycetes genomes: a test case for predicting lifestyles and emergence of pathogens.</title>
        <authorList>
            <person name="Haridas S."/>
            <person name="Albert R."/>
            <person name="Binder M."/>
            <person name="Bloem J."/>
            <person name="Labutti K."/>
            <person name="Salamov A."/>
            <person name="Andreopoulos B."/>
            <person name="Baker S."/>
            <person name="Barry K."/>
            <person name="Bills G."/>
            <person name="Bluhm B."/>
            <person name="Cannon C."/>
            <person name="Castanera R."/>
            <person name="Culley D."/>
            <person name="Daum C."/>
            <person name="Ezra D."/>
            <person name="Gonzalez J."/>
            <person name="Henrissat B."/>
            <person name="Kuo A."/>
            <person name="Liang C."/>
            <person name="Lipzen A."/>
            <person name="Lutzoni F."/>
            <person name="Magnuson J."/>
            <person name="Mondo S."/>
            <person name="Nolan M."/>
            <person name="Ohm R."/>
            <person name="Pangilinan J."/>
            <person name="Park H.-J."/>
            <person name="Ramirez L."/>
            <person name="Alfaro M."/>
            <person name="Sun H."/>
            <person name="Tritt A."/>
            <person name="Yoshinaga Y."/>
            <person name="Zwiers L.-H."/>
            <person name="Turgeon B."/>
            <person name="Goodwin S."/>
            <person name="Spatafora J."/>
            <person name="Crous P."/>
            <person name="Grigoriev I."/>
        </authorList>
    </citation>
    <scope>NUCLEOTIDE SEQUENCE</scope>
    <source>
        <strain evidence="1">CBS 119687</strain>
    </source>
</reference>
<sequence length="150" mass="16348">MLLRLSTFQSRASAGGSAHGVVLDYGSRCLSVGGQAGPTLPTRLRGSSFKTRGGMHPTNHRTTLTSLGHKLCSFQVRPHHSRRRSQKRACGYGTQHATVCHWNCLVCNCATGSRGGTRRRQGPSLWRCNPLSLFTEMGGPHTLLTSRPCF</sequence>